<evidence type="ECO:0000256" key="4">
    <source>
        <dbReference type="ARBA" id="ARBA00022989"/>
    </source>
</evidence>
<keyword evidence="4 6" id="KW-1133">Transmembrane helix</keyword>
<dbReference type="Pfam" id="PF13520">
    <property type="entry name" value="AA_permease_2"/>
    <property type="match status" value="1"/>
</dbReference>
<evidence type="ECO:0000256" key="2">
    <source>
        <dbReference type="ARBA" id="ARBA00022448"/>
    </source>
</evidence>
<comment type="caution">
    <text evidence="7">The sequence shown here is derived from an EMBL/GenBank/DDBJ whole genome shotgun (WGS) entry which is preliminary data.</text>
</comment>
<evidence type="ECO:0000256" key="3">
    <source>
        <dbReference type="ARBA" id="ARBA00022692"/>
    </source>
</evidence>
<dbReference type="PANTHER" id="PTHR45649:SF26">
    <property type="entry name" value="OS04G0435100 PROTEIN"/>
    <property type="match status" value="1"/>
</dbReference>
<protein>
    <recommendedName>
        <fullName evidence="9">Amino acid permease/ SLC12A domain-containing protein</fullName>
    </recommendedName>
</protein>
<feature type="transmembrane region" description="Helical" evidence="6">
    <location>
        <begin position="21"/>
        <end position="44"/>
    </location>
</feature>
<dbReference type="EMBL" id="JALJOT010000007">
    <property type="protein sequence ID" value="KAK9909037.1"/>
    <property type="molecule type" value="Genomic_DNA"/>
</dbReference>
<name>A0ABR2YQE1_9CHLO</name>
<dbReference type="InterPro" id="IPR002293">
    <property type="entry name" value="AA/rel_permease1"/>
</dbReference>
<gene>
    <name evidence="7" type="ORF">WJX75_006374</name>
</gene>
<organism evidence="7 8">
    <name type="scientific">Coccomyxa subellipsoidea</name>
    <dbReference type="NCBI Taxonomy" id="248742"/>
    <lineage>
        <taxon>Eukaryota</taxon>
        <taxon>Viridiplantae</taxon>
        <taxon>Chlorophyta</taxon>
        <taxon>core chlorophytes</taxon>
        <taxon>Trebouxiophyceae</taxon>
        <taxon>Trebouxiophyceae incertae sedis</taxon>
        <taxon>Coccomyxaceae</taxon>
        <taxon>Coccomyxa</taxon>
    </lineage>
</organism>
<evidence type="ECO:0000313" key="8">
    <source>
        <dbReference type="Proteomes" id="UP001491310"/>
    </source>
</evidence>
<dbReference type="Proteomes" id="UP001491310">
    <property type="component" value="Unassembled WGS sequence"/>
</dbReference>
<keyword evidence="3 6" id="KW-0812">Transmembrane</keyword>
<comment type="subcellular location">
    <subcellularLocation>
        <location evidence="1">Membrane</location>
        <topology evidence="1">Multi-pass membrane protein</topology>
    </subcellularLocation>
</comment>
<keyword evidence="5 6" id="KW-0472">Membrane</keyword>
<sequence>MFGIVGSLPIGFMNGGPVAAIWGWVIVSFGNLFVGMSMAEIASAYPVAGGPYCWTLELAGTEPLYTFLAWLTGWLNVLGSLPPRPPRII</sequence>
<keyword evidence="8" id="KW-1185">Reference proteome</keyword>
<keyword evidence="2" id="KW-0813">Transport</keyword>
<evidence type="ECO:0000256" key="1">
    <source>
        <dbReference type="ARBA" id="ARBA00004141"/>
    </source>
</evidence>
<dbReference type="PROSITE" id="PS00218">
    <property type="entry name" value="AMINO_ACID_PERMEASE_1"/>
    <property type="match status" value="1"/>
</dbReference>
<evidence type="ECO:0000256" key="5">
    <source>
        <dbReference type="ARBA" id="ARBA00023136"/>
    </source>
</evidence>
<dbReference type="InterPro" id="IPR004840">
    <property type="entry name" value="Amino_acid_permease_CS"/>
</dbReference>
<accession>A0ABR2YQE1</accession>
<dbReference type="PANTHER" id="PTHR45649">
    <property type="entry name" value="AMINO-ACID PERMEASE BAT1"/>
    <property type="match status" value="1"/>
</dbReference>
<dbReference type="Gene3D" id="1.20.1740.10">
    <property type="entry name" value="Amino acid/polyamine transporter I"/>
    <property type="match status" value="1"/>
</dbReference>
<evidence type="ECO:0000256" key="6">
    <source>
        <dbReference type="SAM" id="Phobius"/>
    </source>
</evidence>
<reference evidence="7 8" key="1">
    <citation type="journal article" date="2024" name="Nat. Commun.">
        <title>Phylogenomics reveals the evolutionary origins of lichenization in chlorophyte algae.</title>
        <authorList>
            <person name="Puginier C."/>
            <person name="Libourel C."/>
            <person name="Otte J."/>
            <person name="Skaloud P."/>
            <person name="Haon M."/>
            <person name="Grisel S."/>
            <person name="Petersen M."/>
            <person name="Berrin J.G."/>
            <person name="Delaux P.M."/>
            <person name="Dal Grande F."/>
            <person name="Keller J."/>
        </authorList>
    </citation>
    <scope>NUCLEOTIDE SEQUENCE [LARGE SCALE GENOMIC DNA]</scope>
    <source>
        <strain evidence="7 8">SAG 216-7</strain>
    </source>
</reference>
<proteinExistence type="predicted"/>
<evidence type="ECO:0008006" key="9">
    <source>
        <dbReference type="Google" id="ProtNLM"/>
    </source>
</evidence>
<evidence type="ECO:0000313" key="7">
    <source>
        <dbReference type="EMBL" id="KAK9909037.1"/>
    </source>
</evidence>